<gene>
    <name evidence="7" type="ORF">EMPS_07250</name>
</gene>
<dbReference type="OrthoDB" id="1470350at2759"/>
<dbReference type="PROSITE" id="PS00086">
    <property type="entry name" value="CYTOCHROME_P450"/>
    <property type="match status" value="1"/>
</dbReference>
<dbReference type="PRINTS" id="PR00463">
    <property type="entry name" value="EP450I"/>
</dbReference>
<evidence type="ECO:0008006" key="9">
    <source>
        <dbReference type="Google" id="ProtNLM"/>
    </source>
</evidence>
<dbReference type="GO" id="GO:0006629">
    <property type="term" value="P:lipid metabolic process"/>
    <property type="evidence" value="ECO:0007669"/>
    <property type="project" value="UniProtKB-ARBA"/>
</dbReference>
<dbReference type="PRINTS" id="PR00385">
    <property type="entry name" value="P450"/>
</dbReference>
<dbReference type="GO" id="GO:0016705">
    <property type="term" value="F:oxidoreductase activity, acting on paired donors, with incorporation or reduction of molecular oxygen"/>
    <property type="evidence" value="ECO:0007669"/>
    <property type="project" value="InterPro"/>
</dbReference>
<evidence type="ECO:0000256" key="3">
    <source>
        <dbReference type="ARBA" id="ARBA00023002"/>
    </source>
</evidence>
<dbReference type="GO" id="GO:0004497">
    <property type="term" value="F:monooxygenase activity"/>
    <property type="evidence" value="ECO:0007669"/>
    <property type="project" value="UniProtKB-KW"/>
</dbReference>
<proteinExistence type="inferred from homology"/>
<dbReference type="InterPro" id="IPR001128">
    <property type="entry name" value="Cyt_P450"/>
</dbReference>
<reference evidence="7" key="1">
    <citation type="submission" date="2021-11" db="EMBL/GenBank/DDBJ databases">
        <authorList>
            <person name="Herlambang A."/>
            <person name="Guo Y."/>
            <person name="Takashima Y."/>
            <person name="Nishizawa T."/>
        </authorList>
    </citation>
    <scope>NUCLEOTIDE SEQUENCE</scope>
    <source>
        <strain evidence="7">E1425</strain>
    </source>
</reference>
<dbReference type="InterPro" id="IPR036396">
    <property type="entry name" value="Cyt_P450_sf"/>
</dbReference>
<accession>A0A9P3HE00</accession>
<keyword evidence="6" id="KW-0503">Monooxygenase</keyword>
<dbReference type="Pfam" id="PF00067">
    <property type="entry name" value="p450"/>
    <property type="match status" value="1"/>
</dbReference>
<dbReference type="InterPro" id="IPR017972">
    <property type="entry name" value="Cyt_P450_CS"/>
</dbReference>
<dbReference type="InterPro" id="IPR002401">
    <property type="entry name" value="Cyt_P450_E_grp-I"/>
</dbReference>
<feature type="binding site" description="axial binding residue" evidence="5">
    <location>
        <position position="482"/>
    </location>
    <ligand>
        <name>heme</name>
        <dbReference type="ChEBI" id="CHEBI:30413"/>
    </ligand>
    <ligandPart>
        <name>Fe</name>
        <dbReference type="ChEBI" id="CHEBI:18248"/>
    </ligandPart>
</feature>
<evidence type="ECO:0000256" key="6">
    <source>
        <dbReference type="RuleBase" id="RU000461"/>
    </source>
</evidence>
<comment type="similarity">
    <text evidence="1 6">Belongs to the cytochrome P450 family.</text>
</comment>
<keyword evidence="2 5" id="KW-0479">Metal-binding</keyword>
<keyword evidence="3 6" id="KW-0560">Oxidoreductase</keyword>
<dbReference type="SUPFAM" id="SSF48264">
    <property type="entry name" value="Cytochrome P450"/>
    <property type="match status" value="1"/>
</dbReference>
<dbReference type="GO" id="GO:0005506">
    <property type="term" value="F:iron ion binding"/>
    <property type="evidence" value="ECO:0007669"/>
    <property type="project" value="InterPro"/>
</dbReference>
<evidence type="ECO:0000256" key="1">
    <source>
        <dbReference type="ARBA" id="ARBA00010617"/>
    </source>
</evidence>
<dbReference type="Proteomes" id="UP000827284">
    <property type="component" value="Unassembled WGS sequence"/>
</dbReference>
<dbReference type="GO" id="GO:0020037">
    <property type="term" value="F:heme binding"/>
    <property type="evidence" value="ECO:0007669"/>
    <property type="project" value="InterPro"/>
</dbReference>
<organism evidence="7 8">
    <name type="scientific">Entomortierella parvispora</name>
    <dbReference type="NCBI Taxonomy" id="205924"/>
    <lineage>
        <taxon>Eukaryota</taxon>
        <taxon>Fungi</taxon>
        <taxon>Fungi incertae sedis</taxon>
        <taxon>Mucoromycota</taxon>
        <taxon>Mortierellomycotina</taxon>
        <taxon>Mortierellomycetes</taxon>
        <taxon>Mortierellales</taxon>
        <taxon>Mortierellaceae</taxon>
        <taxon>Entomortierella</taxon>
    </lineage>
</organism>
<keyword evidence="5 6" id="KW-0349">Heme</keyword>
<evidence type="ECO:0000313" key="8">
    <source>
        <dbReference type="Proteomes" id="UP000827284"/>
    </source>
</evidence>
<name>A0A9P3HE00_9FUNG</name>
<comment type="cofactor">
    <cofactor evidence="5">
        <name>heme</name>
        <dbReference type="ChEBI" id="CHEBI:30413"/>
    </cofactor>
</comment>
<evidence type="ECO:0000256" key="5">
    <source>
        <dbReference type="PIRSR" id="PIRSR602401-1"/>
    </source>
</evidence>
<keyword evidence="8" id="KW-1185">Reference proteome</keyword>
<evidence type="ECO:0000256" key="4">
    <source>
        <dbReference type="ARBA" id="ARBA00023004"/>
    </source>
</evidence>
<dbReference type="EMBL" id="BQFW01000010">
    <property type="protein sequence ID" value="GJJ74892.1"/>
    <property type="molecule type" value="Genomic_DNA"/>
</dbReference>
<evidence type="ECO:0000256" key="2">
    <source>
        <dbReference type="ARBA" id="ARBA00022723"/>
    </source>
</evidence>
<reference evidence="7" key="2">
    <citation type="journal article" date="2022" name="Microbiol. Resour. Announc.">
        <title>Whole-Genome Sequence of Entomortierella parvispora E1425, a Mucoromycotan Fungus Associated with Burkholderiaceae-Related Endosymbiotic Bacteria.</title>
        <authorList>
            <person name="Herlambang A."/>
            <person name="Guo Y."/>
            <person name="Takashima Y."/>
            <person name="Narisawa K."/>
            <person name="Ohta H."/>
            <person name="Nishizawa T."/>
        </authorList>
    </citation>
    <scope>NUCLEOTIDE SEQUENCE</scope>
    <source>
        <strain evidence="7">E1425</strain>
    </source>
</reference>
<sequence length="549" mass="62695">MAMIMAWIGVKRLIERQMSKKKRTPLEYAVLATLGFLAAATLKYPNRAFLTSARKRVGYELPGFALVGSLPHIVVYRDDPLPIIQSFFEEHGDVLSFTLPVYGRAILINNPEHMEHIFKTNFENYVKGNVFRWQLKDILGRGIFVADGEEWRFHRKTASNIFTTKLYRSLVQNAFKSSAHDFCQHVQTFVTAQKPVDLQAKFHLLTMDAFGKLTFGIEFKALTQEGSNEFGDAFDFLTSAADARISNPIWFITDRLIPGRRKKHLHCIHTLDCYAAAAVAKRRAETEEVKASRQRDLLDHFISYRKDDGSLLDERELRDVFVNFMVAGRDTTAQALTWQFYSLMANPRVMKNLVQEIDSVLQGTEENISYETLMNSMPYAKAVLHETLRLNPPVPKNVRQALDNDTLPDGTQVNKGDFIGYSNWCMGRNKSVWGQDADLFVPERWLVPDPTADPTSSAARFGKFRAESQFKFISFNAGPRLCLGQTFAILEAMVTTCILLQRYEFKLVPRHPTPRMKGSVTLPMKDPLMTIVSERPRSSRLPHVFEHEP</sequence>
<evidence type="ECO:0000313" key="7">
    <source>
        <dbReference type="EMBL" id="GJJ74892.1"/>
    </source>
</evidence>
<dbReference type="Gene3D" id="1.10.630.10">
    <property type="entry name" value="Cytochrome P450"/>
    <property type="match status" value="1"/>
</dbReference>
<comment type="caution">
    <text evidence="7">The sequence shown here is derived from an EMBL/GenBank/DDBJ whole genome shotgun (WGS) entry which is preliminary data.</text>
</comment>
<protein>
    <recommendedName>
        <fullName evidence="9">Cytochrome P450</fullName>
    </recommendedName>
</protein>
<dbReference type="AlphaFoldDB" id="A0A9P3HE00"/>
<dbReference type="PANTHER" id="PTHR24296">
    <property type="entry name" value="CYTOCHROME P450"/>
    <property type="match status" value="1"/>
</dbReference>
<keyword evidence="4 5" id="KW-0408">Iron</keyword>